<dbReference type="OrthoDB" id="137725at2157"/>
<evidence type="ECO:0000313" key="2">
    <source>
        <dbReference type="Proteomes" id="UP000318864"/>
    </source>
</evidence>
<proteinExistence type="predicted"/>
<reference evidence="1 2" key="1">
    <citation type="submission" date="2018-10" db="EMBL/GenBank/DDBJ databases">
        <title>Natronolimnobius sp. XQ-INN 246 isolated from Inner Mongolia Autonomous Region of China.</title>
        <authorList>
            <person name="Xue Q."/>
        </authorList>
    </citation>
    <scope>NUCLEOTIDE SEQUENCE [LARGE SCALE GENOMIC DNA]</scope>
    <source>
        <strain evidence="1 2">XQ-INN 246</strain>
    </source>
</reference>
<protein>
    <recommendedName>
        <fullName evidence="3">Outer membrane lipoprotein carrier protein LolA</fullName>
    </recommendedName>
</protein>
<dbReference type="EMBL" id="RBZW01000039">
    <property type="protein sequence ID" value="THE64188.1"/>
    <property type="molecule type" value="Genomic_DNA"/>
</dbReference>
<dbReference type="AlphaFoldDB" id="A0A4S3TNR1"/>
<dbReference type="PANTHER" id="PTHR37507:SF2">
    <property type="entry name" value="SPORULATION PROTEIN YDCC"/>
    <property type="match status" value="1"/>
</dbReference>
<gene>
    <name evidence="1" type="ORF">D8Y22_14070</name>
</gene>
<evidence type="ECO:0008006" key="3">
    <source>
        <dbReference type="Google" id="ProtNLM"/>
    </source>
</evidence>
<name>A0A4S3TNR1_9EURY</name>
<accession>A0A4S3TNR1</accession>
<evidence type="ECO:0000313" key="1">
    <source>
        <dbReference type="EMBL" id="THE64188.1"/>
    </source>
</evidence>
<dbReference type="PANTHER" id="PTHR37507">
    <property type="entry name" value="SPORULATION PROTEIN YDCC"/>
    <property type="match status" value="1"/>
</dbReference>
<dbReference type="InterPro" id="IPR052944">
    <property type="entry name" value="Sporulation_related"/>
</dbReference>
<comment type="caution">
    <text evidence="1">The sequence shown here is derived from an EMBL/GenBank/DDBJ whole genome shotgun (WGS) entry which is preliminary data.</text>
</comment>
<keyword evidence="2" id="KW-1185">Reference proteome</keyword>
<sequence length="403" mass="44114">MTASSRRPIVLVAIALALSIAGAVAITGLGIDVVGTDSDPDPDELVADVVTASGDVETLQATRTDTYEIHDLGSGEPRTGETTVDVWKRLPDQSRTEVIATNAPERTPGDVRVVDGSRLQSYDANQASMLVDDEWDGDAVSHWPVTAAELEDGSLETTYRGTDTIDDRETYVVDIERADNSTAGISLLVGDTEYALGDDDENRTLSRTTTWWIDVDAGVPIKERVVTEHDAPAEHVLERERDVRTVTYEDVRFNEDIDDDRFVIDPPDGTDVYEPATSFDVDTVPDADDAVPFTVQEPVIPDRFERVIVSAREFRGNTTVDLVYRDGDLRDGEEIFVRLSNAPFDQTRVIEDDVGPHDGARVTTGFGPGYGWDCNGVYYELAADDPDGDNAQFAMDLADSIDC</sequence>
<dbReference type="Gene3D" id="2.50.20.10">
    <property type="entry name" value="Lipoprotein localisation LolA/LolB/LppX"/>
    <property type="match status" value="1"/>
</dbReference>
<dbReference type="RefSeq" id="WP_141465318.1">
    <property type="nucleotide sequence ID" value="NZ_RBZW01000039.1"/>
</dbReference>
<organism evidence="1 2">
    <name type="scientific">Salinadaptatus halalkaliphilus</name>
    <dbReference type="NCBI Taxonomy" id="2419781"/>
    <lineage>
        <taxon>Archaea</taxon>
        <taxon>Methanobacteriati</taxon>
        <taxon>Methanobacteriota</taxon>
        <taxon>Stenosarchaea group</taxon>
        <taxon>Halobacteria</taxon>
        <taxon>Halobacteriales</taxon>
        <taxon>Natrialbaceae</taxon>
        <taxon>Salinadaptatus</taxon>
    </lineage>
</organism>
<dbReference type="Proteomes" id="UP000318864">
    <property type="component" value="Unassembled WGS sequence"/>
</dbReference>